<dbReference type="STRING" id="993615.L2GJ72"/>
<evidence type="ECO:0000259" key="16">
    <source>
        <dbReference type="Pfam" id="PF04565"/>
    </source>
</evidence>
<evidence type="ECO:0000313" key="20">
    <source>
        <dbReference type="Proteomes" id="UP000011082"/>
    </source>
</evidence>
<dbReference type="FunFam" id="2.40.270.10:FF:000011">
    <property type="entry name" value="DNA-directed RNA polymerase subunit beta"/>
    <property type="match status" value="1"/>
</dbReference>
<dbReference type="Proteomes" id="UP000011082">
    <property type="component" value="Unassembled WGS sequence"/>
</dbReference>
<dbReference type="InParanoid" id="L2GJ72"/>
<dbReference type="InterPro" id="IPR007646">
    <property type="entry name" value="RNA_pol_Rpb2_4"/>
</dbReference>
<evidence type="ECO:0000259" key="12">
    <source>
        <dbReference type="Pfam" id="PF00562"/>
    </source>
</evidence>
<evidence type="ECO:0000256" key="5">
    <source>
        <dbReference type="ARBA" id="ARBA00022695"/>
    </source>
</evidence>
<dbReference type="OrthoDB" id="10248617at2759"/>
<dbReference type="EMBL" id="JH370154">
    <property type="protein sequence ID" value="ELA40928.1"/>
    <property type="molecule type" value="Genomic_DNA"/>
</dbReference>
<dbReference type="InterPro" id="IPR037033">
    <property type="entry name" value="DNA-dir_RNAP_su2_hyb_sf"/>
</dbReference>
<dbReference type="Pfam" id="PF00562">
    <property type="entry name" value="RNA_pol_Rpb2_6"/>
    <property type="match status" value="1"/>
</dbReference>
<feature type="domain" description="RNA polymerase Rpb2" evidence="18">
    <location>
        <begin position="637"/>
        <end position="669"/>
    </location>
</feature>
<protein>
    <recommendedName>
        <fullName evidence="11">DNA-directed RNA polymerase subunit beta</fullName>
        <ecNumber evidence="11">2.7.7.6</ecNumber>
    </recommendedName>
</protein>
<evidence type="ECO:0000256" key="1">
    <source>
        <dbReference type="ARBA" id="ARBA00004123"/>
    </source>
</evidence>
<dbReference type="CDD" id="cd00653">
    <property type="entry name" value="RNA_pol_B_RPB2"/>
    <property type="match status" value="1"/>
</dbReference>
<comment type="subcellular location">
    <subcellularLocation>
        <location evidence="1">Nucleus</location>
    </subcellularLocation>
</comment>
<dbReference type="Pfam" id="PF04560">
    <property type="entry name" value="RNA_pol_Rpb2_7"/>
    <property type="match status" value="1"/>
</dbReference>
<dbReference type="InterPro" id="IPR014724">
    <property type="entry name" value="RNA_pol_RPB2_OB-fold"/>
</dbReference>
<dbReference type="InterPro" id="IPR037034">
    <property type="entry name" value="RNA_pol_Rpb2_2_sf"/>
</dbReference>
<evidence type="ECO:0000259" key="15">
    <source>
        <dbReference type="Pfam" id="PF04563"/>
    </source>
</evidence>
<dbReference type="Gene3D" id="3.90.1070.20">
    <property type="match status" value="1"/>
</dbReference>
<dbReference type="Gene3D" id="3.90.1800.10">
    <property type="entry name" value="RNA polymerase alpha subunit dimerisation domain"/>
    <property type="match status" value="1"/>
</dbReference>
<dbReference type="GO" id="GO:0005634">
    <property type="term" value="C:nucleus"/>
    <property type="evidence" value="ECO:0007669"/>
    <property type="project" value="UniProtKB-SubCell"/>
</dbReference>
<evidence type="ECO:0000256" key="10">
    <source>
        <dbReference type="RuleBase" id="RU000434"/>
    </source>
</evidence>
<dbReference type="Gene3D" id="2.40.270.10">
    <property type="entry name" value="DNA-directed RNA polymerase, subunit 2, domain 6"/>
    <property type="match status" value="1"/>
</dbReference>
<dbReference type="Pfam" id="PF04563">
    <property type="entry name" value="RNA_pol_Rpb2_1"/>
    <property type="match status" value="1"/>
</dbReference>
<dbReference type="Gene3D" id="2.40.50.150">
    <property type="match status" value="1"/>
</dbReference>
<dbReference type="Pfam" id="PF04566">
    <property type="entry name" value="RNA_pol_Rpb2_4"/>
    <property type="match status" value="1"/>
</dbReference>
<proteinExistence type="inferred from homology"/>
<dbReference type="InterPro" id="IPR007642">
    <property type="entry name" value="RNA_pol_Rpb2_2"/>
</dbReference>
<organism evidence="19 20">
    <name type="scientific">Vittaforma corneae (strain ATCC 50505)</name>
    <name type="common">Microsporidian parasite</name>
    <name type="synonym">Nosema corneum</name>
    <dbReference type="NCBI Taxonomy" id="993615"/>
    <lineage>
        <taxon>Eukaryota</taxon>
        <taxon>Fungi</taxon>
        <taxon>Fungi incertae sedis</taxon>
        <taxon>Microsporidia</taxon>
        <taxon>Nosematidae</taxon>
        <taxon>Vittaforma</taxon>
    </lineage>
</organism>
<comment type="function">
    <text evidence="11">DNA-dependent RNA polymerase catalyzes the transcription of DNA into RNA using the four ribonucleoside triphosphates as substrates.</text>
</comment>
<keyword evidence="6" id="KW-0479">Metal-binding</keyword>
<dbReference type="HOGENOM" id="CLU_000524_5_1_1"/>
<keyword evidence="5 11" id="KW-0548">Nucleotidyltransferase</keyword>
<feature type="domain" description="RNA polymerase beta subunit protrusion" evidence="15">
    <location>
        <begin position="20"/>
        <end position="383"/>
    </location>
</feature>
<dbReference type="Pfam" id="PF04561">
    <property type="entry name" value="RNA_pol_Rpb2_2"/>
    <property type="match status" value="1"/>
</dbReference>
<evidence type="ECO:0000256" key="6">
    <source>
        <dbReference type="ARBA" id="ARBA00022723"/>
    </source>
</evidence>
<dbReference type="FunFam" id="2.40.270.10:FF:000006">
    <property type="entry name" value="DNA-directed RNA polymerase subunit beta"/>
    <property type="match status" value="1"/>
</dbReference>
<feature type="domain" description="RNA polymerase Rpb2" evidence="16">
    <location>
        <begin position="424"/>
        <end position="486"/>
    </location>
</feature>
<dbReference type="InterPro" id="IPR007120">
    <property type="entry name" value="DNA-dir_RNAP_su2_dom"/>
</dbReference>
<dbReference type="Gene3D" id="3.90.1100.10">
    <property type="match status" value="1"/>
</dbReference>
<dbReference type="OMA" id="LAYCSWC"/>
<keyword evidence="20" id="KW-1185">Reference proteome</keyword>
<evidence type="ECO:0000256" key="7">
    <source>
        <dbReference type="ARBA" id="ARBA00022833"/>
    </source>
</evidence>
<dbReference type="RefSeq" id="XP_007605462.1">
    <property type="nucleotide sequence ID" value="XM_007605400.1"/>
</dbReference>
<feature type="domain" description="RNA polymerase Rpb2" evidence="14">
    <location>
        <begin position="175"/>
        <end position="342"/>
    </location>
</feature>
<dbReference type="InterPro" id="IPR007647">
    <property type="entry name" value="RNA_pol_Rpb2_5"/>
</dbReference>
<evidence type="ECO:0000256" key="11">
    <source>
        <dbReference type="RuleBase" id="RU363031"/>
    </source>
</evidence>
<name>L2GJ72_VITCO</name>
<evidence type="ECO:0000259" key="13">
    <source>
        <dbReference type="Pfam" id="PF04560"/>
    </source>
</evidence>
<dbReference type="SUPFAM" id="SSF64484">
    <property type="entry name" value="beta and beta-prime subunits of DNA dependent RNA-polymerase"/>
    <property type="match status" value="1"/>
</dbReference>
<evidence type="ECO:0000259" key="14">
    <source>
        <dbReference type="Pfam" id="PF04561"/>
    </source>
</evidence>
<keyword evidence="8 11" id="KW-0804">Transcription</keyword>
<feature type="domain" description="RNA polymerase Rpb2" evidence="17">
    <location>
        <begin position="523"/>
        <end position="583"/>
    </location>
</feature>
<keyword evidence="3 11" id="KW-0240">DNA-directed RNA polymerase</keyword>
<accession>L2GJ72</accession>
<dbReference type="GO" id="GO:0046872">
    <property type="term" value="F:metal ion binding"/>
    <property type="evidence" value="ECO:0007669"/>
    <property type="project" value="UniProtKB-KW"/>
</dbReference>
<dbReference type="GO" id="GO:0006351">
    <property type="term" value="P:DNA-templated transcription"/>
    <property type="evidence" value="ECO:0007669"/>
    <property type="project" value="InterPro"/>
</dbReference>
<dbReference type="InterPro" id="IPR007121">
    <property type="entry name" value="RNA_pol_bsu_CS"/>
</dbReference>
<sequence>MEDTDQNYELIKLFLKEKTLVRQHLESFNYFIDYDIRSIMNANNIVDSDIDHTFYLKYLDIRVGAPSVTENMIETQIYPLECRNRDLTYSANIYVDVEYVRNKQVVIKRDLCMGKLPIMLRSNRCLLSAKNNDIIESVSTVNKRIKESQECFLDNGGYFIIQGIERVILIQEQLSKNRIMLEEGTKGVYASVTSSSIEHKSKTSLIVKDDCFYIQSTSFNEDVPAVILIKALGIISDAEICEIVGKELLDILLPSFEEAISKKIFREEQAILYLSKFAKINPENDKIDEVRTVLSERILPNIEFDYTLRKKGVYVCLMIRKLAMNKAGIIGPDDKDYMGNKRFELAGQLLGILFEDSFKKFNYELKKSIDKILSKRTRTSEFDALTFFNLQTSSITSSLTRAISTGNWNLKRFRMERSGVSSIITRYSYVCALGMMTKINSHFEKTRKVSGPRSLHTSSWGMLCPVDTPEGESCGLVKNLALLAEITTDSDPKIIEKVLMEYGVRKIEICYGKEFYQKNNHLVFINGGIFGIVSQPGILVNLFRKRRRCGKIDKFVSIYTNSDEKSVYVSTDNGRISRPVIILDQSKALTAKSLIERLKKHRARDNYTEVHDHDAESQLLIHLGIYFDKESLRYKSFSDLINEGKIEYLDINEENNCMIAFTASEINENTTHLEISEFAILGYIAGLVPFPHHNQSPRNTYQCAMGKQAIGHIAANVKRRFDSAILQLNYTQRPIASSKTLDIIKYNQIPSGFNAMVAVMSYSGYDIEDAVILNQGSVDRGMARVEVYKTNTIVLKKYSSGQSDKLVGDGVISPGKYVVDGTVLVNKISPITNTLTSSKHKGHPAHIEKVMISKSEDESIIKVVTRETRSPEVGDKFSSRHGQKGVVGLIVPQVDMPFNEQGLAPDIIMNPHGFPSRMTVGKIIELLSGKAAMIEGKYADATAFKKNQIRDFCDVLAKSGYSYSGKDIFTSGTTGEQLEAYIFYGPIFYQRLKHMVADKMHCRARGPRAILTRQPTEGRSNDGGLRLGEMERDCLIGYGTSALLNERLMVSSDIFEAFICKDCGVVGYKGHCPMCKKSNPVPIKIPYACKLLFQELMSMNILPKVELE</sequence>
<evidence type="ECO:0000256" key="4">
    <source>
        <dbReference type="ARBA" id="ARBA00022679"/>
    </source>
</evidence>
<keyword evidence="4 11" id="KW-0808">Transferase</keyword>
<evidence type="ECO:0000259" key="18">
    <source>
        <dbReference type="Pfam" id="PF04567"/>
    </source>
</evidence>
<dbReference type="Gene3D" id="3.90.1110.10">
    <property type="entry name" value="RNA polymerase Rpb2, domain 2"/>
    <property type="match status" value="1"/>
</dbReference>
<dbReference type="FunCoup" id="L2GJ72">
    <property type="interactions" value="195"/>
</dbReference>
<dbReference type="Pfam" id="PF04567">
    <property type="entry name" value="RNA_pol_Rpb2_5"/>
    <property type="match status" value="1"/>
</dbReference>
<dbReference type="GO" id="GO:0000428">
    <property type="term" value="C:DNA-directed RNA polymerase complex"/>
    <property type="evidence" value="ECO:0007669"/>
    <property type="project" value="UniProtKB-KW"/>
</dbReference>
<dbReference type="GO" id="GO:0032549">
    <property type="term" value="F:ribonucleoside binding"/>
    <property type="evidence" value="ECO:0007669"/>
    <property type="project" value="InterPro"/>
</dbReference>
<comment type="similarity">
    <text evidence="2 10">Belongs to the RNA polymerase beta chain family.</text>
</comment>
<evidence type="ECO:0000256" key="8">
    <source>
        <dbReference type="ARBA" id="ARBA00023163"/>
    </source>
</evidence>
<feature type="domain" description="RNA polymerase Rpb2" evidence="13">
    <location>
        <begin position="1023"/>
        <end position="1107"/>
    </location>
</feature>
<dbReference type="PROSITE" id="PS01166">
    <property type="entry name" value="RNA_POL_BETA"/>
    <property type="match status" value="1"/>
</dbReference>
<gene>
    <name evidence="19" type="ORF">VICG_02017</name>
</gene>
<dbReference type="GeneID" id="19882727"/>
<dbReference type="GO" id="GO:0003677">
    <property type="term" value="F:DNA binding"/>
    <property type="evidence" value="ECO:0007669"/>
    <property type="project" value="InterPro"/>
</dbReference>
<dbReference type="InterPro" id="IPR015712">
    <property type="entry name" value="DNA-dir_RNA_pol_su2"/>
</dbReference>
<evidence type="ECO:0000313" key="19">
    <source>
        <dbReference type="EMBL" id="ELA40928.1"/>
    </source>
</evidence>
<evidence type="ECO:0000259" key="17">
    <source>
        <dbReference type="Pfam" id="PF04566"/>
    </source>
</evidence>
<dbReference type="InterPro" id="IPR007645">
    <property type="entry name" value="RNA_pol_Rpb2_3"/>
</dbReference>
<dbReference type="AlphaFoldDB" id="L2GJ72"/>
<evidence type="ECO:0000256" key="2">
    <source>
        <dbReference type="ARBA" id="ARBA00006835"/>
    </source>
</evidence>
<comment type="catalytic activity">
    <reaction evidence="11">
        <text>RNA(n) + a ribonucleoside 5'-triphosphate = RNA(n+1) + diphosphate</text>
        <dbReference type="Rhea" id="RHEA:21248"/>
        <dbReference type="Rhea" id="RHEA-COMP:14527"/>
        <dbReference type="Rhea" id="RHEA-COMP:17342"/>
        <dbReference type="ChEBI" id="CHEBI:33019"/>
        <dbReference type="ChEBI" id="CHEBI:61557"/>
        <dbReference type="ChEBI" id="CHEBI:140395"/>
        <dbReference type="EC" id="2.7.7.6"/>
    </reaction>
</comment>
<dbReference type="Pfam" id="PF04565">
    <property type="entry name" value="RNA_pol_Rpb2_3"/>
    <property type="match status" value="1"/>
</dbReference>
<evidence type="ECO:0000256" key="9">
    <source>
        <dbReference type="ARBA" id="ARBA00023242"/>
    </source>
</evidence>
<keyword evidence="7" id="KW-0862">Zinc</keyword>
<dbReference type="GO" id="GO:0003899">
    <property type="term" value="F:DNA-directed RNA polymerase activity"/>
    <property type="evidence" value="ECO:0007669"/>
    <property type="project" value="UniProtKB-EC"/>
</dbReference>
<feature type="domain" description="DNA-directed RNA polymerase subunit 2 hybrid-binding" evidence="12">
    <location>
        <begin position="684"/>
        <end position="1020"/>
    </location>
</feature>
<keyword evidence="9" id="KW-0539">Nucleus</keyword>
<dbReference type="EC" id="2.7.7.6" evidence="11"/>
<reference evidence="20" key="1">
    <citation type="submission" date="2011-05" db="EMBL/GenBank/DDBJ databases">
        <title>The genome sequence of Vittaforma corneae strain ATCC 50505.</title>
        <authorList>
            <consortium name="The Broad Institute Genome Sequencing Platform"/>
            <person name="Cuomo C."/>
            <person name="Didier E."/>
            <person name="Bowers L."/>
            <person name="Young S.K."/>
            <person name="Zeng Q."/>
            <person name="Gargeya S."/>
            <person name="Fitzgerald M."/>
            <person name="Haas B."/>
            <person name="Abouelleil A."/>
            <person name="Alvarado L."/>
            <person name="Arachchi H.M."/>
            <person name="Berlin A."/>
            <person name="Chapman S.B."/>
            <person name="Gearin G."/>
            <person name="Goldberg J."/>
            <person name="Griggs A."/>
            <person name="Gujja S."/>
            <person name="Hansen M."/>
            <person name="Heiman D."/>
            <person name="Howarth C."/>
            <person name="Larimer J."/>
            <person name="Lui A."/>
            <person name="MacDonald P.J.P."/>
            <person name="McCowen C."/>
            <person name="Montmayeur A."/>
            <person name="Murphy C."/>
            <person name="Neiman D."/>
            <person name="Pearson M."/>
            <person name="Priest M."/>
            <person name="Roberts A."/>
            <person name="Saif S."/>
            <person name="Shea T."/>
            <person name="Sisk P."/>
            <person name="Stolte C."/>
            <person name="Sykes S."/>
            <person name="Wortman J."/>
            <person name="Nusbaum C."/>
            <person name="Birren B."/>
        </authorList>
    </citation>
    <scope>NUCLEOTIDE SEQUENCE [LARGE SCALE GENOMIC DNA]</scope>
    <source>
        <strain evidence="20">ATCC 50505</strain>
    </source>
</reference>
<dbReference type="InterPro" id="IPR007644">
    <property type="entry name" value="RNA_pol_bsu_protrusion"/>
</dbReference>
<dbReference type="InterPro" id="IPR007641">
    <property type="entry name" value="RNA_pol_Rpb2_7"/>
</dbReference>
<dbReference type="PANTHER" id="PTHR20856">
    <property type="entry name" value="DNA-DIRECTED RNA POLYMERASE I SUBUNIT 2"/>
    <property type="match status" value="1"/>
</dbReference>
<evidence type="ECO:0000256" key="3">
    <source>
        <dbReference type="ARBA" id="ARBA00022478"/>
    </source>
</evidence>
<dbReference type="VEuPathDB" id="MicrosporidiaDB:VICG_02017"/>